<organism evidence="12 13">
    <name type="scientific">Reinekea marina</name>
    <dbReference type="NCBI Taxonomy" id="1310421"/>
    <lineage>
        <taxon>Bacteria</taxon>
        <taxon>Pseudomonadati</taxon>
        <taxon>Pseudomonadota</taxon>
        <taxon>Gammaproteobacteria</taxon>
        <taxon>Oceanospirillales</taxon>
        <taxon>Saccharospirillaceae</taxon>
        <taxon>Reinekea</taxon>
    </lineage>
</organism>
<accession>A0ABV7WRT4</accession>
<dbReference type="Gene3D" id="3.50.30.80">
    <property type="entry name" value="IlvD/EDD C-terminal domain-like"/>
    <property type="match status" value="1"/>
</dbReference>
<dbReference type="EC" id="4.2.1.12" evidence="9"/>
<dbReference type="InterPro" id="IPR004786">
    <property type="entry name" value="6-phosphgluc_deHydtase"/>
</dbReference>
<evidence type="ECO:0000313" key="13">
    <source>
        <dbReference type="Proteomes" id="UP001595710"/>
    </source>
</evidence>
<evidence type="ECO:0000256" key="2">
    <source>
        <dbReference type="ARBA" id="ARBA00022485"/>
    </source>
</evidence>
<dbReference type="InterPro" id="IPR037237">
    <property type="entry name" value="IlvD/EDD_N"/>
</dbReference>
<evidence type="ECO:0000256" key="1">
    <source>
        <dbReference type="ARBA" id="ARBA00006486"/>
    </source>
</evidence>
<evidence type="ECO:0000256" key="4">
    <source>
        <dbReference type="ARBA" id="ARBA00023004"/>
    </source>
</evidence>
<keyword evidence="4" id="KW-0408">Iron</keyword>
<evidence type="ECO:0000256" key="8">
    <source>
        <dbReference type="ARBA" id="ARBA00023277"/>
    </source>
</evidence>
<evidence type="ECO:0000313" key="12">
    <source>
        <dbReference type="EMBL" id="MFC3700660.1"/>
    </source>
</evidence>
<evidence type="ECO:0000256" key="5">
    <source>
        <dbReference type="ARBA" id="ARBA00023014"/>
    </source>
</evidence>
<dbReference type="EMBL" id="JBHRYN010000006">
    <property type="protein sequence ID" value="MFC3700660.1"/>
    <property type="molecule type" value="Genomic_DNA"/>
</dbReference>
<dbReference type="NCBIfam" id="TIGR01196">
    <property type="entry name" value="edd"/>
    <property type="match status" value="1"/>
</dbReference>
<dbReference type="PROSITE" id="PS00886">
    <property type="entry name" value="ILVD_EDD_1"/>
    <property type="match status" value="1"/>
</dbReference>
<dbReference type="SUPFAM" id="SSF143975">
    <property type="entry name" value="IlvD/EDD N-terminal domain-like"/>
    <property type="match status" value="1"/>
</dbReference>
<feature type="domain" description="Dihydroxy-acid/6-phosphogluconate dehydratase C-terminal" evidence="11">
    <location>
        <begin position="404"/>
        <end position="594"/>
    </location>
</feature>
<keyword evidence="6" id="KW-0311">Gluconate utilization</keyword>
<keyword evidence="2" id="KW-0004">4Fe-4S</keyword>
<dbReference type="Pfam" id="PF24877">
    <property type="entry name" value="ILV_EDD_C"/>
    <property type="match status" value="1"/>
</dbReference>
<evidence type="ECO:0000259" key="10">
    <source>
        <dbReference type="Pfam" id="PF00920"/>
    </source>
</evidence>
<comment type="similarity">
    <text evidence="1">Belongs to the IlvD/Edd family.</text>
</comment>
<dbReference type="PANTHER" id="PTHR43661:SF1">
    <property type="entry name" value="PHOSPHOGLUCONATE DEHYDRATASE"/>
    <property type="match status" value="1"/>
</dbReference>
<evidence type="ECO:0000256" key="6">
    <source>
        <dbReference type="ARBA" id="ARBA00023064"/>
    </source>
</evidence>
<evidence type="ECO:0000256" key="7">
    <source>
        <dbReference type="ARBA" id="ARBA00023239"/>
    </source>
</evidence>
<comment type="caution">
    <text evidence="12">The sequence shown here is derived from an EMBL/GenBank/DDBJ whole genome shotgun (WGS) entry which is preliminary data.</text>
</comment>
<dbReference type="PROSITE" id="PS00887">
    <property type="entry name" value="ILVD_EDD_2"/>
    <property type="match status" value="1"/>
</dbReference>
<dbReference type="RefSeq" id="WP_290281144.1">
    <property type="nucleotide sequence ID" value="NZ_JAUFQI010000001.1"/>
</dbReference>
<dbReference type="Pfam" id="PF00920">
    <property type="entry name" value="ILVD_EDD_N"/>
    <property type="match status" value="1"/>
</dbReference>
<evidence type="ECO:0000256" key="3">
    <source>
        <dbReference type="ARBA" id="ARBA00022723"/>
    </source>
</evidence>
<dbReference type="InterPro" id="IPR000581">
    <property type="entry name" value="ILV_EDD_N"/>
</dbReference>
<feature type="domain" description="Dihydroxy-acid/6-phosphogluconate dehydratase N-terminal" evidence="10">
    <location>
        <begin position="65"/>
        <end position="376"/>
    </location>
</feature>
<proteinExistence type="inferred from homology"/>
<keyword evidence="5" id="KW-0411">Iron-sulfur</keyword>
<keyword evidence="8" id="KW-0119">Carbohydrate metabolism</keyword>
<keyword evidence="7 12" id="KW-0456">Lyase</keyword>
<dbReference type="InterPro" id="IPR042096">
    <property type="entry name" value="Dihydro-acid_dehy_C"/>
</dbReference>
<evidence type="ECO:0000259" key="11">
    <source>
        <dbReference type="Pfam" id="PF24877"/>
    </source>
</evidence>
<reference evidence="13" key="1">
    <citation type="journal article" date="2019" name="Int. J. Syst. Evol. Microbiol.">
        <title>The Global Catalogue of Microorganisms (GCM) 10K type strain sequencing project: providing services to taxonomists for standard genome sequencing and annotation.</title>
        <authorList>
            <consortium name="The Broad Institute Genomics Platform"/>
            <consortium name="The Broad Institute Genome Sequencing Center for Infectious Disease"/>
            <person name="Wu L."/>
            <person name="Ma J."/>
        </authorList>
    </citation>
    <scope>NUCLEOTIDE SEQUENCE [LARGE SCALE GENOMIC DNA]</scope>
    <source>
        <strain evidence="13">CECT 8288</strain>
    </source>
</reference>
<name>A0ABV7WRT4_9GAMM</name>
<evidence type="ECO:0000256" key="9">
    <source>
        <dbReference type="NCBIfam" id="TIGR01196"/>
    </source>
</evidence>
<keyword evidence="3" id="KW-0479">Metal-binding</keyword>
<sequence>MNPIVAKVTHEIEHRSQNTRKEYLEKIRIQANQKPNRDALSCGNLAHAVAPFEEQEKQKILDKQRSNVAIVTAYNDMLSAHQPYKDYPDTIKKVLFGEGHSAQVAGGVPAMCDGVTQGQVGMEMSLFSRDTIAMATSVSLSHNIFDATLLLGICDKIAPGQLMGALAFGHLPTAFVPAGPMASGISNDQKSQVRQKFASGEVGKEALLASECSAYHSHGTCTFYGTANTNQLVFEAMGLMLPGSAFVHPDDELRLELTKFISRHVASLSRGSDNYRPLAETFSAKTLVNGLVALLSSGGSTNHTIHMIAIARAAGLILTWEDIDALSEVVPLLVSIYPNGSDDINAFQHKGGTPRLLSQLNTLNLLHMDVQPVYGSMSDYLKSPSLSAEGELVFRELDDISESNVIATSDAPFKFKGGLKLLKGNLGRGVMKISAIEASNLVVTGEVKVFSDQNDVVEAYEQGILNGNYIVVVRFNGPCMNGMPELHKLMPIMSNLMNKGHSVALVTDGRLSGASGKVPAVLHVTPEAAKGGAIALLEDGDLVSIDAIKGTIECGTDLSDRSAATPPKTNYESGYGREYFQLFRQSVSPADQGASIFFNGDVS</sequence>
<keyword evidence="13" id="KW-1185">Reference proteome</keyword>
<dbReference type="PANTHER" id="PTHR43661">
    <property type="entry name" value="D-XYLONATE DEHYDRATASE"/>
    <property type="match status" value="1"/>
</dbReference>
<dbReference type="InterPro" id="IPR056740">
    <property type="entry name" value="ILV_EDD_C"/>
</dbReference>
<dbReference type="SUPFAM" id="SSF52016">
    <property type="entry name" value="LeuD/IlvD-like"/>
    <property type="match status" value="1"/>
</dbReference>
<dbReference type="InterPro" id="IPR020558">
    <property type="entry name" value="DiOHA_6PGluconate_deHydtase_CS"/>
</dbReference>
<protein>
    <recommendedName>
        <fullName evidence="9">Phosphogluconate dehydratase</fullName>
        <ecNumber evidence="9">4.2.1.12</ecNumber>
    </recommendedName>
</protein>
<gene>
    <name evidence="12" type="primary">edd</name>
    <name evidence="12" type="ORF">ACFOND_03330</name>
</gene>
<dbReference type="Proteomes" id="UP001595710">
    <property type="component" value="Unassembled WGS sequence"/>
</dbReference>
<dbReference type="GO" id="GO:0004456">
    <property type="term" value="F:phosphogluconate dehydratase activity"/>
    <property type="evidence" value="ECO:0007669"/>
    <property type="project" value="UniProtKB-EC"/>
</dbReference>